<dbReference type="EMBL" id="JAIWYP010000005">
    <property type="protein sequence ID" value="KAH3819311.1"/>
    <property type="molecule type" value="Genomic_DNA"/>
</dbReference>
<dbReference type="Gene3D" id="3.10.620.30">
    <property type="match status" value="1"/>
</dbReference>
<comment type="caution">
    <text evidence="4">The sequence shown here is derived from an EMBL/GenBank/DDBJ whole genome shotgun (WGS) entry which is preliminary data.</text>
</comment>
<dbReference type="PANTHER" id="PTHR47020">
    <property type="entry name" value="HILLARIN"/>
    <property type="match status" value="1"/>
</dbReference>
<dbReference type="Gene3D" id="1.20.920.20">
    <property type="match status" value="1"/>
</dbReference>
<evidence type="ECO:0000259" key="3">
    <source>
        <dbReference type="Pfam" id="PF23265"/>
    </source>
</evidence>
<evidence type="ECO:0000259" key="2">
    <source>
        <dbReference type="Pfam" id="PF01841"/>
    </source>
</evidence>
<accession>A0A9D4GPT1</accession>
<sequence length="831" mass="93563">MGSGGSKAKTVKIKEIEDTTKSDKRRKSNLSNRESELPRTPEHRKPPKGIRRPSPHRHHRGSGSAPPAENFVPYEAEDLSLTGDWELEKGIDNETPLEDIAYPAPRPGNPAADRNELQKVDFEVIKLSHTNPISPKGTFMEVAMALTAPHDLDIARVRALVTWLGCQKIRSRQYGSDTKKGTVLGHMKQIKDLQGTFAGLLTLLCRSVNIPCVIVKGIYRSSNHRVGEDGVTESRCTWCAVYMDGAWQLVHPYLMCTPLSTKSPSDDWKLIESTKSEVPPTKGTILNNFFFVPKPSDFILFCFPDEKKWQLLEDAIPYQKFIKSPFLRSAFYESGMQLKTTASSILKSEGGKCTIKIQCTQENNNKTVLMYDLFSLDLELKWGPDEGRVVLCGRNEDTWNVQVKIPVEGTYKLSLFALIDDRWFFWIGDFKIVCEDPYHNFVPAPFVPDDVGYGPSTLSERAGLLCPSHEGGIVFYKPKETHVIKFLVVEKIVLRYALEHSEYSTASLAHHCRLTKHKGEVDLAVTLPLPGQFALRVLKGNAHGDFENVINYLFTSEDDGRSRENVFQRKARWNLREASAGRNVIALEGALAKFTSVKLEPDDDHLRGSRRLRYLKLKKGLRDGRIRRHEDTLAKAVDEAEMSTFRVALRHNIDKAKALLATLQDIEITCHSVLNLEQKTISEIANFASPPKDVHFTMIATYLLLGEKKQHLKKWGNIQTLLRRQGKESIKYRINNFAETPAPDKSTVKRAQKFHDAVPKPYIVSASLAAAAFYNWVSEVLSHLNNCSLNATDGDDSVESQDLDLSESVYLGNKDDENPGNSPRDKAFLDA</sequence>
<reference evidence="4" key="1">
    <citation type="journal article" date="2019" name="bioRxiv">
        <title>The Genome of the Zebra Mussel, Dreissena polymorpha: A Resource for Invasive Species Research.</title>
        <authorList>
            <person name="McCartney M.A."/>
            <person name="Auch B."/>
            <person name="Kono T."/>
            <person name="Mallez S."/>
            <person name="Zhang Y."/>
            <person name="Obille A."/>
            <person name="Becker A."/>
            <person name="Abrahante J.E."/>
            <person name="Garbe J."/>
            <person name="Badalamenti J.P."/>
            <person name="Herman A."/>
            <person name="Mangelson H."/>
            <person name="Liachko I."/>
            <person name="Sullivan S."/>
            <person name="Sone E.D."/>
            <person name="Koren S."/>
            <person name="Silverstein K.A.T."/>
            <person name="Beckman K.B."/>
            <person name="Gohl D.M."/>
        </authorList>
    </citation>
    <scope>NUCLEOTIDE SEQUENCE</scope>
    <source>
        <strain evidence="4">Duluth1</strain>
        <tissue evidence="4">Whole animal</tissue>
    </source>
</reference>
<feature type="domain" description="KY-like immunoglobulin-like" evidence="3">
    <location>
        <begin position="319"/>
        <end position="445"/>
    </location>
</feature>
<reference evidence="4" key="2">
    <citation type="submission" date="2020-11" db="EMBL/GenBank/DDBJ databases">
        <authorList>
            <person name="McCartney M.A."/>
            <person name="Auch B."/>
            <person name="Kono T."/>
            <person name="Mallez S."/>
            <person name="Becker A."/>
            <person name="Gohl D.M."/>
            <person name="Silverstein K.A.T."/>
            <person name="Koren S."/>
            <person name="Bechman K.B."/>
            <person name="Herman A."/>
            <person name="Abrahante J.E."/>
            <person name="Garbe J."/>
        </authorList>
    </citation>
    <scope>NUCLEOTIDE SEQUENCE</scope>
    <source>
        <strain evidence="4">Duluth1</strain>
        <tissue evidence="4">Whole animal</tissue>
    </source>
</reference>
<feature type="region of interest" description="Disordered" evidence="1">
    <location>
        <begin position="94"/>
        <end position="113"/>
    </location>
</feature>
<evidence type="ECO:0000256" key="1">
    <source>
        <dbReference type="SAM" id="MobiDB-lite"/>
    </source>
</evidence>
<name>A0A9D4GPT1_DREPO</name>
<feature type="region of interest" description="Disordered" evidence="1">
    <location>
        <begin position="809"/>
        <end position="831"/>
    </location>
</feature>
<dbReference type="InterPro" id="IPR038765">
    <property type="entry name" value="Papain-like_cys_pep_sf"/>
</dbReference>
<protein>
    <recommendedName>
        <fullName evidence="6">Kyphoscoliosis peptidase</fullName>
    </recommendedName>
</protein>
<dbReference type="Proteomes" id="UP000828390">
    <property type="component" value="Unassembled WGS sequence"/>
</dbReference>
<feature type="compositionally biased region" description="Basic and acidic residues" evidence="1">
    <location>
        <begin position="12"/>
        <end position="22"/>
    </location>
</feature>
<feature type="compositionally biased region" description="Basic and acidic residues" evidence="1">
    <location>
        <begin position="33"/>
        <end position="44"/>
    </location>
</feature>
<dbReference type="OrthoDB" id="6072884at2759"/>
<keyword evidence="5" id="KW-1185">Reference proteome</keyword>
<dbReference type="AlphaFoldDB" id="A0A9D4GPT1"/>
<evidence type="ECO:0000313" key="4">
    <source>
        <dbReference type="EMBL" id="KAH3819311.1"/>
    </source>
</evidence>
<dbReference type="InterPro" id="IPR002931">
    <property type="entry name" value="Transglutaminase-like"/>
</dbReference>
<proteinExistence type="predicted"/>
<feature type="compositionally biased region" description="Basic and acidic residues" evidence="1">
    <location>
        <begin position="813"/>
        <end position="831"/>
    </location>
</feature>
<dbReference type="SUPFAM" id="SSF54001">
    <property type="entry name" value="Cysteine proteinases"/>
    <property type="match status" value="1"/>
</dbReference>
<evidence type="ECO:0000313" key="5">
    <source>
        <dbReference type="Proteomes" id="UP000828390"/>
    </source>
</evidence>
<feature type="domain" description="Transglutaminase-like" evidence="2">
    <location>
        <begin position="145"/>
        <end position="251"/>
    </location>
</feature>
<gene>
    <name evidence="4" type="ORF">DPMN_121045</name>
</gene>
<evidence type="ECO:0008006" key="6">
    <source>
        <dbReference type="Google" id="ProtNLM"/>
    </source>
</evidence>
<feature type="compositionally biased region" description="Basic residues" evidence="1">
    <location>
        <begin position="45"/>
        <end position="61"/>
    </location>
</feature>
<dbReference type="Pfam" id="PF01841">
    <property type="entry name" value="Transglut_core"/>
    <property type="match status" value="1"/>
</dbReference>
<feature type="region of interest" description="Disordered" evidence="1">
    <location>
        <begin position="1"/>
        <end position="70"/>
    </location>
</feature>
<dbReference type="PANTHER" id="PTHR47020:SF1">
    <property type="entry name" value="HILLARIN"/>
    <property type="match status" value="1"/>
</dbReference>
<organism evidence="4 5">
    <name type="scientific">Dreissena polymorpha</name>
    <name type="common">Zebra mussel</name>
    <name type="synonym">Mytilus polymorpha</name>
    <dbReference type="NCBI Taxonomy" id="45954"/>
    <lineage>
        <taxon>Eukaryota</taxon>
        <taxon>Metazoa</taxon>
        <taxon>Spiralia</taxon>
        <taxon>Lophotrochozoa</taxon>
        <taxon>Mollusca</taxon>
        <taxon>Bivalvia</taxon>
        <taxon>Autobranchia</taxon>
        <taxon>Heteroconchia</taxon>
        <taxon>Euheterodonta</taxon>
        <taxon>Imparidentia</taxon>
        <taxon>Neoheterodontei</taxon>
        <taxon>Myida</taxon>
        <taxon>Dreissenoidea</taxon>
        <taxon>Dreissenidae</taxon>
        <taxon>Dreissena</taxon>
    </lineage>
</organism>
<dbReference type="InterPro" id="IPR056564">
    <property type="entry name" value="Ig-like_KY"/>
</dbReference>
<dbReference type="InterPro" id="IPR053041">
    <property type="entry name" value="Transglut-like_Superfamily_Mod"/>
</dbReference>
<dbReference type="Pfam" id="PF23265">
    <property type="entry name" value="Ig-like_KY"/>
    <property type="match status" value="1"/>
</dbReference>